<keyword evidence="4" id="KW-0764">Sulfate transport</keyword>
<dbReference type="InterPro" id="IPR017871">
    <property type="entry name" value="ABC_transporter-like_CS"/>
</dbReference>
<feature type="domain" description="ABC transporter" evidence="5">
    <location>
        <begin position="2"/>
        <end position="229"/>
    </location>
</feature>
<evidence type="ECO:0000256" key="3">
    <source>
        <dbReference type="ARBA" id="ARBA00022840"/>
    </source>
</evidence>
<evidence type="ECO:0000256" key="2">
    <source>
        <dbReference type="ARBA" id="ARBA00022741"/>
    </source>
</evidence>
<dbReference type="InterPro" id="IPR008995">
    <property type="entry name" value="Mo/tungstate-bd_C_term_dom"/>
</dbReference>
<dbReference type="STRING" id="554055.A0A2P6VQL1"/>
<keyword evidence="3 6" id="KW-0067">ATP-binding</keyword>
<dbReference type="InterPro" id="IPR003593">
    <property type="entry name" value="AAA+_ATPase"/>
</dbReference>
<dbReference type="InterPro" id="IPR013611">
    <property type="entry name" value="Transp-assoc_OB_typ2"/>
</dbReference>
<keyword evidence="1" id="KW-0813">Transport</keyword>
<dbReference type="FunFam" id="3.40.50.300:FF:000425">
    <property type="entry name" value="Probable ABC transporter, ATP-binding subunit"/>
    <property type="match status" value="1"/>
</dbReference>
<dbReference type="GO" id="GO:0016887">
    <property type="term" value="F:ATP hydrolysis activity"/>
    <property type="evidence" value="ECO:0007669"/>
    <property type="project" value="InterPro"/>
</dbReference>
<dbReference type="PANTHER" id="PTHR42781:SF4">
    <property type="entry name" value="SPERMIDINE_PUTRESCINE IMPORT ATP-BINDING PROTEIN POTA"/>
    <property type="match status" value="1"/>
</dbReference>
<protein>
    <submittedName>
        <fullName evidence="6">Sulfate ABC transporter ATP-binding</fullName>
    </submittedName>
</protein>
<dbReference type="Gene3D" id="3.40.50.300">
    <property type="entry name" value="P-loop containing nucleotide triphosphate hydrolases"/>
    <property type="match status" value="1"/>
</dbReference>
<dbReference type="PROSITE" id="PS50893">
    <property type="entry name" value="ABC_TRANSPORTER_2"/>
    <property type="match status" value="1"/>
</dbReference>
<comment type="caution">
    <text evidence="6">The sequence shown here is derived from an EMBL/GenBank/DDBJ whole genome shotgun (WGS) entry which is preliminary data.</text>
</comment>
<dbReference type="Pfam" id="PF00005">
    <property type="entry name" value="ABC_tran"/>
    <property type="match status" value="1"/>
</dbReference>
<dbReference type="EMBL" id="LHPF02000001">
    <property type="protein sequence ID" value="PSC76396.1"/>
    <property type="molecule type" value="Genomic_DNA"/>
</dbReference>
<sequence>MVRHFETRRGTFRAVDGVDVEMAPGTITALLGPSGSGKTTLLRLIAGLEAPDQGRVFFDDDDITAYEVQDRDLGFVFQGYALFKHMTVADNITFGPRMRKMEMDMQAKVNELLELTDLPGLGGRFPPQLSGGQRQRVAVARALACNPRLMLLDEPFGALDPIVRKSLRHGLRDIVRRVGVTTIIVTHDQEEAWDIADQVVIFNRGRIEQRGTPKEVGQAPASPFVMNFVGDVNHVPASCQFVRKVGFHTDKPFVMCRPSDYEVHTTFEGVEGAAAATVHDKANVGKLVRYYLRFDDGVDIDIAVSRRVDEQQYDMEVGQRVLVGIQPSRMMGFDYSELDASASVV</sequence>
<dbReference type="GO" id="GO:0022857">
    <property type="term" value="F:transmembrane transporter activity"/>
    <property type="evidence" value="ECO:0007669"/>
    <property type="project" value="InterPro"/>
</dbReference>
<evidence type="ECO:0000313" key="6">
    <source>
        <dbReference type="EMBL" id="PSC76396.1"/>
    </source>
</evidence>
<dbReference type="Proteomes" id="UP000239649">
    <property type="component" value="Unassembled WGS sequence"/>
</dbReference>
<keyword evidence="7" id="KW-1185">Reference proteome</keyword>
<accession>A0A2P6VQL1</accession>
<evidence type="ECO:0000313" key="7">
    <source>
        <dbReference type="Proteomes" id="UP000239649"/>
    </source>
</evidence>
<dbReference type="InterPro" id="IPR027417">
    <property type="entry name" value="P-loop_NTPase"/>
</dbReference>
<dbReference type="SUPFAM" id="SSF50331">
    <property type="entry name" value="MOP-like"/>
    <property type="match status" value="1"/>
</dbReference>
<evidence type="ECO:0000256" key="1">
    <source>
        <dbReference type="ARBA" id="ARBA00022448"/>
    </source>
</evidence>
<dbReference type="PANTHER" id="PTHR42781">
    <property type="entry name" value="SPERMIDINE/PUTRESCINE IMPORT ATP-BINDING PROTEIN POTA"/>
    <property type="match status" value="1"/>
</dbReference>
<dbReference type="SUPFAM" id="SSF52540">
    <property type="entry name" value="P-loop containing nucleoside triphosphate hydrolases"/>
    <property type="match status" value="1"/>
</dbReference>
<dbReference type="OrthoDB" id="6593433at2759"/>
<dbReference type="AlphaFoldDB" id="A0A2P6VQL1"/>
<organism evidence="6 7">
    <name type="scientific">Micractinium conductrix</name>
    <dbReference type="NCBI Taxonomy" id="554055"/>
    <lineage>
        <taxon>Eukaryota</taxon>
        <taxon>Viridiplantae</taxon>
        <taxon>Chlorophyta</taxon>
        <taxon>core chlorophytes</taxon>
        <taxon>Trebouxiophyceae</taxon>
        <taxon>Chlorellales</taxon>
        <taxon>Chlorellaceae</taxon>
        <taxon>Chlorella clade</taxon>
        <taxon>Micractinium</taxon>
    </lineage>
</organism>
<evidence type="ECO:0000256" key="4">
    <source>
        <dbReference type="ARBA" id="ARBA00023032"/>
    </source>
</evidence>
<dbReference type="GO" id="GO:0005524">
    <property type="term" value="F:ATP binding"/>
    <property type="evidence" value="ECO:0007669"/>
    <property type="project" value="UniProtKB-KW"/>
</dbReference>
<dbReference type="GO" id="GO:0043190">
    <property type="term" value="C:ATP-binding cassette (ABC) transporter complex"/>
    <property type="evidence" value="ECO:0007669"/>
    <property type="project" value="InterPro"/>
</dbReference>
<dbReference type="SMART" id="SM00382">
    <property type="entry name" value="AAA"/>
    <property type="match status" value="1"/>
</dbReference>
<proteinExistence type="predicted"/>
<keyword evidence="2" id="KW-0547">Nucleotide-binding</keyword>
<dbReference type="InterPro" id="IPR050093">
    <property type="entry name" value="ABC_SmlMolc_Importer"/>
</dbReference>
<name>A0A2P6VQL1_9CHLO</name>
<reference evidence="6 7" key="1">
    <citation type="journal article" date="2018" name="Plant J.">
        <title>Genome sequences of Chlorella sorokiniana UTEX 1602 and Micractinium conductrix SAG 241.80: implications to maltose excretion by a green alga.</title>
        <authorList>
            <person name="Arriola M.B."/>
            <person name="Velmurugan N."/>
            <person name="Zhang Y."/>
            <person name="Plunkett M.H."/>
            <person name="Hondzo H."/>
            <person name="Barney B.M."/>
        </authorList>
    </citation>
    <scope>NUCLEOTIDE SEQUENCE [LARGE SCALE GENOMIC DNA]</scope>
    <source>
        <strain evidence="6 7">SAG 241.80</strain>
    </source>
</reference>
<dbReference type="InterPro" id="IPR003439">
    <property type="entry name" value="ABC_transporter-like_ATP-bd"/>
</dbReference>
<dbReference type="Pfam" id="PF08402">
    <property type="entry name" value="TOBE_2"/>
    <property type="match status" value="1"/>
</dbReference>
<dbReference type="PROSITE" id="PS00211">
    <property type="entry name" value="ABC_TRANSPORTER_1"/>
    <property type="match status" value="1"/>
</dbReference>
<evidence type="ECO:0000259" key="5">
    <source>
        <dbReference type="PROSITE" id="PS50893"/>
    </source>
</evidence>
<gene>
    <name evidence="6" type="primary">g517</name>
    <name evidence="6" type="ORF">C2E20_0517</name>
</gene>